<feature type="transmembrane region" description="Helical" evidence="1">
    <location>
        <begin position="109"/>
        <end position="131"/>
    </location>
</feature>
<feature type="transmembrane region" description="Helical" evidence="1">
    <location>
        <begin position="183"/>
        <end position="203"/>
    </location>
</feature>
<evidence type="ECO:0000313" key="2">
    <source>
        <dbReference type="EMBL" id="QHS98668.1"/>
    </source>
</evidence>
<keyword evidence="1" id="KW-1133">Transmembrane helix</keyword>
<protein>
    <recommendedName>
        <fullName evidence="3">TLC domain-containing protein</fullName>
    </recommendedName>
</protein>
<keyword evidence="1" id="KW-0472">Membrane</keyword>
<sequence length="208" mass="24710">MNSIVNILSTIPSSYFYYKLNDELENIQTKKLALNSTSLFHASSSVFMGLNYLWSNSYSSLIRANTGGYVLFDLYYIIKDGKYDLLRLMYIYHHISVYSYMLLPKTLYHWPYVVFYAELSNIPNYLVYYSLKQDASKKLWQGYKSKTTKKIMKLQMYTYGFFRILVLGYYTYLELKGNHRKPIPIYMTSMLYIFGLIWFGVMAKQNLK</sequence>
<proteinExistence type="predicted"/>
<dbReference type="EMBL" id="MN739320">
    <property type="protein sequence ID" value="QHS98668.1"/>
    <property type="molecule type" value="Genomic_DNA"/>
</dbReference>
<evidence type="ECO:0000256" key="1">
    <source>
        <dbReference type="SAM" id="Phobius"/>
    </source>
</evidence>
<dbReference type="AlphaFoldDB" id="A0A6C0C4T4"/>
<feature type="transmembrane region" description="Helical" evidence="1">
    <location>
        <begin position="151"/>
        <end position="171"/>
    </location>
</feature>
<keyword evidence="1" id="KW-0812">Transmembrane</keyword>
<reference evidence="2" key="1">
    <citation type="journal article" date="2020" name="Nature">
        <title>Giant virus diversity and host interactions through global metagenomics.</title>
        <authorList>
            <person name="Schulz F."/>
            <person name="Roux S."/>
            <person name="Paez-Espino D."/>
            <person name="Jungbluth S."/>
            <person name="Walsh D.A."/>
            <person name="Denef V.J."/>
            <person name="McMahon K.D."/>
            <person name="Konstantinidis K.T."/>
            <person name="Eloe-Fadrosh E.A."/>
            <person name="Kyrpides N.C."/>
            <person name="Woyke T."/>
        </authorList>
    </citation>
    <scope>NUCLEOTIDE SEQUENCE</scope>
    <source>
        <strain evidence="2">GVMAG-M-3300020185-18</strain>
    </source>
</reference>
<accession>A0A6C0C4T4</accession>
<organism evidence="2">
    <name type="scientific">viral metagenome</name>
    <dbReference type="NCBI Taxonomy" id="1070528"/>
    <lineage>
        <taxon>unclassified sequences</taxon>
        <taxon>metagenomes</taxon>
        <taxon>organismal metagenomes</taxon>
    </lineage>
</organism>
<evidence type="ECO:0008006" key="3">
    <source>
        <dbReference type="Google" id="ProtNLM"/>
    </source>
</evidence>
<name>A0A6C0C4T4_9ZZZZ</name>
<feature type="transmembrane region" description="Helical" evidence="1">
    <location>
        <begin position="85"/>
        <end position="103"/>
    </location>
</feature>